<reference evidence="3" key="2">
    <citation type="submission" date="2025-08" db="UniProtKB">
        <authorList>
            <consortium name="RefSeq"/>
        </authorList>
    </citation>
    <scope>IDENTIFICATION</scope>
    <source>
        <tissue evidence="3">Whole plant</tissue>
    </source>
</reference>
<dbReference type="PANTHER" id="PTHR47184:SF3">
    <property type="entry name" value="PHOSPHATIDYLINOSITOL 3-AND 4-KINASE FAMILY PROTEIN-RELATED"/>
    <property type="match status" value="1"/>
</dbReference>
<dbReference type="Proteomes" id="UP000515211">
    <property type="component" value="Chromosome 8"/>
</dbReference>
<dbReference type="PANTHER" id="PTHR47184">
    <property type="entry name" value="PHOSPHATIDYLINOSITOL 3-AND 4-KINASE FAMILY PROTEIN-RELATED"/>
    <property type="match status" value="1"/>
</dbReference>
<dbReference type="InterPro" id="IPR011989">
    <property type="entry name" value="ARM-like"/>
</dbReference>
<accession>A0A9C6THE7</accession>
<reference evidence="2" key="1">
    <citation type="journal article" date="2016" name="Nat. Genet.">
        <title>The genome sequences of Arachis duranensis and Arachis ipaensis, the diploid ancestors of cultivated peanut.</title>
        <authorList>
            <person name="Bertioli D.J."/>
            <person name="Cannon S.B."/>
            <person name="Froenicke L."/>
            <person name="Huang G."/>
            <person name="Farmer A.D."/>
            <person name="Cannon E.K."/>
            <person name="Liu X."/>
            <person name="Gao D."/>
            <person name="Clevenger J."/>
            <person name="Dash S."/>
            <person name="Ren L."/>
            <person name="Moretzsohn M.C."/>
            <person name="Shirasawa K."/>
            <person name="Huang W."/>
            <person name="Vidigal B."/>
            <person name="Abernathy B."/>
            <person name="Chu Y."/>
            <person name="Niederhuth C.E."/>
            <person name="Umale P."/>
            <person name="Araujo A.C."/>
            <person name="Kozik A."/>
            <person name="Kim K.D."/>
            <person name="Burow M.D."/>
            <person name="Varshney R.K."/>
            <person name="Wang X."/>
            <person name="Zhang X."/>
            <person name="Barkley N."/>
            <person name="Guimaraes P.M."/>
            <person name="Isobe S."/>
            <person name="Guo B."/>
            <person name="Liao B."/>
            <person name="Stalker H.T."/>
            <person name="Schmitz R.J."/>
            <person name="Scheffler B.E."/>
            <person name="Leal-Bertioli S.C."/>
            <person name="Xun X."/>
            <person name="Jackson S.A."/>
            <person name="Michelmore R."/>
            <person name="Ozias-Akins P."/>
        </authorList>
    </citation>
    <scope>NUCLEOTIDE SEQUENCE [LARGE SCALE GENOMIC DNA]</scope>
    <source>
        <strain evidence="2">cv. V14167</strain>
    </source>
</reference>
<sequence>MASSSRDQALSLFAAANNHGDVNVKLSSLTQAKDLLLSLDPSLSADLFPFFLELQSSPESLVRKLLIQLIEEIGFKAVDHSPALVSILLTFLRDADPIIVKQSIVSGTNIFCNVFVEMIVQFQQYGKVERWLEGVWMWMLKFKDAVFGIALEPGSAGIKLLGLKFLEIFVLLFTPDNNSPEKSTGEGSRQAANISWLVGGHPLLDPVALKSEANRTIGILLNLLQPGASLPGCLTITVINCSLRGVNGHGYCCIGGSYNGSYGDCLCKMIR</sequence>
<protein>
    <submittedName>
        <fullName evidence="3">Uncharacterized protein LOC107461029 isoform X4</fullName>
    </submittedName>
</protein>
<dbReference type="Gene3D" id="1.25.10.10">
    <property type="entry name" value="Leucine-rich Repeat Variant"/>
    <property type="match status" value="1"/>
</dbReference>
<dbReference type="RefSeq" id="XP_052108344.1">
    <property type="nucleotide sequence ID" value="XM_052252384.1"/>
</dbReference>
<evidence type="ECO:0000259" key="1">
    <source>
        <dbReference type="Pfam" id="PF11935"/>
    </source>
</evidence>
<feature type="domain" description="Symplekin/Pta1 N-terminal" evidence="1">
    <location>
        <begin position="96"/>
        <end position="241"/>
    </location>
</feature>
<name>A0A9C6THE7_ARADU</name>
<dbReference type="InterPro" id="IPR016024">
    <property type="entry name" value="ARM-type_fold"/>
</dbReference>
<dbReference type="Pfam" id="PF11935">
    <property type="entry name" value="SYMPK_PTA1_N"/>
    <property type="match status" value="1"/>
</dbReference>
<evidence type="ECO:0000313" key="3">
    <source>
        <dbReference type="RefSeq" id="XP_052108344.1"/>
    </source>
</evidence>
<proteinExistence type="predicted"/>
<dbReference type="AlphaFoldDB" id="A0A9C6THE7"/>
<dbReference type="InterPro" id="IPR032460">
    <property type="entry name" value="Symplekin/Pta1_N"/>
</dbReference>
<dbReference type="GeneID" id="107461029"/>
<dbReference type="SUPFAM" id="SSF48371">
    <property type="entry name" value="ARM repeat"/>
    <property type="match status" value="1"/>
</dbReference>
<organism evidence="2 3">
    <name type="scientific">Arachis duranensis</name>
    <name type="common">Wild peanut</name>
    <dbReference type="NCBI Taxonomy" id="130453"/>
    <lineage>
        <taxon>Eukaryota</taxon>
        <taxon>Viridiplantae</taxon>
        <taxon>Streptophyta</taxon>
        <taxon>Embryophyta</taxon>
        <taxon>Tracheophyta</taxon>
        <taxon>Spermatophyta</taxon>
        <taxon>Magnoliopsida</taxon>
        <taxon>eudicotyledons</taxon>
        <taxon>Gunneridae</taxon>
        <taxon>Pentapetalae</taxon>
        <taxon>rosids</taxon>
        <taxon>fabids</taxon>
        <taxon>Fabales</taxon>
        <taxon>Fabaceae</taxon>
        <taxon>Papilionoideae</taxon>
        <taxon>50 kb inversion clade</taxon>
        <taxon>dalbergioids sensu lato</taxon>
        <taxon>Dalbergieae</taxon>
        <taxon>Pterocarpus clade</taxon>
        <taxon>Arachis</taxon>
    </lineage>
</organism>
<evidence type="ECO:0000313" key="2">
    <source>
        <dbReference type="Proteomes" id="UP000515211"/>
    </source>
</evidence>
<keyword evidence="2" id="KW-1185">Reference proteome</keyword>
<gene>
    <name evidence="3" type="primary">LOC107461029</name>
</gene>